<dbReference type="PANTHER" id="PTHR30146">
    <property type="entry name" value="LACI-RELATED TRANSCRIPTIONAL REPRESSOR"/>
    <property type="match status" value="1"/>
</dbReference>
<evidence type="ECO:0000313" key="7">
    <source>
        <dbReference type="Proteomes" id="UP000293764"/>
    </source>
</evidence>
<dbReference type="Pfam" id="PF13377">
    <property type="entry name" value="Peripla_BP_3"/>
    <property type="match status" value="1"/>
</dbReference>
<dbReference type="InterPro" id="IPR010982">
    <property type="entry name" value="Lambda_DNA-bd_dom_sf"/>
</dbReference>
<protein>
    <submittedName>
        <fullName evidence="6">LacI family transcriptional regulator</fullName>
    </submittedName>
</protein>
<dbReference type="SMART" id="SM00354">
    <property type="entry name" value="HTH_LACI"/>
    <property type="match status" value="1"/>
</dbReference>
<comment type="caution">
    <text evidence="6">The sequence shown here is derived from an EMBL/GenBank/DDBJ whole genome shotgun (WGS) entry which is preliminary data.</text>
</comment>
<evidence type="ECO:0000256" key="4">
    <source>
        <dbReference type="SAM" id="MobiDB-lite"/>
    </source>
</evidence>
<dbReference type="GO" id="GO:0000976">
    <property type="term" value="F:transcription cis-regulatory region binding"/>
    <property type="evidence" value="ECO:0007669"/>
    <property type="project" value="TreeGrafter"/>
</dbReference>
<keyword evidence="2" id="KW-0238">DNA-binding</keyword>
<feature type="region of interest" description="Disordered" evidence="4">
    <location>
        <begin position="320"/>
        <end position="340"/>
    </location>
</feature>
<dbReference type="EMBL" id="SDWW01000033">
    <property type="protein sequence ID" value="RYV50469.1"/>
    <property type="molecule type" value="Genomic_DNA"/>
</dbReference>
<dbReference type="InterPro" id="IPR046335">
    <property type="entry name" value="LacI/GalR-like_sensor"/>
</dbReference>
<dbReference type="Pfam" id="PF00356">
    <property type="entry name" value="LacI"/>
    <property type="match status" value="1"/>
</dbReference>
<dbReference type="OrthoDB" id="3467214at2"/>
<reference evidence="6 7" key="1">
    <citation type="submission" date="2019-01" db="EMBL/GenBank/DDBJ databases">
        <title>Novel species of Cellulomonas.</title>
        <authorList>
            <person name="Liu Q."/>
            <person name="Xin Y.-H."/>
        </authorList>
    </citation>
    <scope>NUCLEOTIDE SEQUENCE [LARGE SCALE GENOMIC DNA]</scope>
    <source>
        <strain evidence="6 7">HLT2-17</strain>
    </source>
</reference>
<evidence type="ECO:0000256" key="3">
    <source>
        <dbReference type="ARBA" id="ARBA00023163"/>
    </source>
</evidence>
<accession>A0A4Q5MXY1</accession>
<dbReference type="Proteomes" id="UP000293764">
    <property type="component" value="Unassembled WGS sequence"/>
</dbReference>
<dbReference type="Gene3D" id="1.10.260.40">
    <property type="entry name" value="lambda repressor-like DNA-binding domains"/>
    <property type="match status" value="1"/>
</dbReference>
<keyword evidence="3" id="KW-0804">Transcription</keyword>
<keyword evidence="7" id="KW-1185">Reference proteome</keyword>
<dbReference type="Gene3D" id="3.40.50.2300">
    <property type="match status" value="2"/>
</dbReference>
<dbReference type="InterPro" id="IPR028082">
    <property type="entry name" value="Peripla_BP_I"/>
</dbReference>
<dbReference type="InterPro" id="IPR000843">
    <property type="entry name" value="HTH_LacI"/>
</dbReference>
<dbReference type="CDD" id="cd01392">
    <property type="entry name" value="HTH_LacI"/>
    <property type="match status" value="1"/>
</dbReference>
<evidence type="ECO:0000313" key="6">
    <source>
        <dbReference type="EMBL" id="RYV50469.1"/>
    </source>
</evidence>
<dbReference type="GO" id="GO:0003700">
    <property type="term" value="F:DNA-binding transcription factor activity"/>
    <property type="evidence" value="ECO:0007669"/>
    <property type="project" value="TreeGrafter"/>
</dbReference>
<keyword evidence="1" id="KW-0805">Transcription regulation</keyword>
<feature type="compositionally biased region" description="Basic residues" evidence="4">
    <location>
        <begin position="331"/>
        <end position="340"/>
    </location>
</feature>
<dbReference type="AlphaFoldDB" id="A0A4Q5MXY1"/>
<dbReference type="PROSITE" id="PS50932">
    <property type="entry name" value="HTH_LACI_2"/>
    <property type="match status" value="1"/>
</dbReference>
<organism evidence="6 7">
    <name type="scientific">Pengzhenrongella frigida</name>
    <dbReference type="NCBI Taxonomy" id="1259133"/>
    <lineage>
        <taxon>Bacteria</taxon>
        <taxon>Bacillati</taxon>
        <taxon>Actinomycetota</taxon>
        <taxon>Actinomycetes</taxon>
        <taxon>Micrococcales</taxon>
        <taxon>Pengzhenrongella</taxon>
    </lineage>
</organism>
<feature type="domain" description="HTH lacI-type" evidence="5">
    <location>
        <begin position="5"/>
        <end position="59"/>
    </location>
</feature>
<dbReference type="SUPFAM" id="SSF53822">
    <property type="entry name" value="Periplasmic binding protein-like I"/>
    <property type="match status" value="1"/>
</dbReference>
<dbReference type="PANTHER" id="PTHR30146:SF109">
    <property type="entry name" value="HTH-TYPE TRANSCRIPTIONAL REGULATOR GALS"/>
    <property type="match status" value="1"/>
</dbReference>
<gene>
    <name evidence="6" type="ORF">EUA98_13565</name>
</gene>
<dbReference type="SUPFAM" id="SSF47413">
    <property type="entry name" value="lambda repressor-like DNA-binding domains"/>
    <property type="match status" value="1"/>
</dbReference>
<dbReference type="RefSeq" id="WP_130103221.1">
    <property type="nucleotide sequence ID" value="NZ_SDWW01000033.1"/>
</dbReference>
<evidence type="ECO:0000256" key="1">
    <source>
        <dbReference type="ARBA" id="ARBA00023015"/>
    </source>
</evidence>
<evidence type="ECO:0000259" key="5">
    <source>
        <dbReference type="PROSITE" id="PS50932"/>
    </source>
</evidence>
<sequence length="340" mass="35485">MRRLPTQADVAARAGVSRALVSMALSGRPEVAESTRELILQASLDIGYRVNAPAANLARRRTGLVGVVLQDVANPFFSEVAAHLQDAAAAAGLTTLLNDGRRDPTREAHAVEMFLQLRVDGLVIVSPLQASAALAAIGRQVPTVVVGFPVPAVGVDFVHNDSAAGARRATEHLLALGHRDIAYLDVAAGVSEPLLLDRRAGYLTAMDAAGLGARVVADVAADGDSAALILALAHRPTALLAHNDVTAIAAMGALSRAGIDIPGEMSVVGYDNTRLAAMPQFDLTTVDQPRARTGGTAFALLTERMQGREPGRTVRLDPDLVVRGSTAPRPGPRKARTPTP</sequence>
<evidence type="ECO:0000256" key="2">
    <source>
        <dbReference type="ARBA" id="ARBA00023125"/>
    </source>
</evidence>
<name>A0A4Q5MXY1_9MICO</name>
<proteinExistence type="predicted"/>